<keyword evidence="1" id="KW-1185">Reference proteome</keyword>
<proteinExistence type="predicted"/>
<dbReference type="RefSeq" id="XP_028037702.1">
    <property type="nucleotide sequence ID" value="XM_028181901.1"/>
</dbReference>
<dbReference type="KEGG" id="bman:114248613"/>
<reference evidence="2" key="1">
    <citation type="submission" date="2025-08" db="UniProtKB">
        <authorList>
            <consortium name="RefSeq"/>
        </authorList>
    </citation>
    <scope>IDENTIFICATION</scope>
    <source>
        <tissue evidence="2">Silk gland</tissue>
    </source>
</reference>
<sequence>MEFFGITSHGPQNYIKECLREIYKEPMTKKDCVNLMKIIEQQSLLPKTIQRPDVNTIRFIDCYIGRVNGFALGSIEIFKKMKRKGVIKPVGPSDMYRIPITTSIEYGWWMQDAEVTNASWYKLEKRYPQPASPNTLILDKVRKNNKYASLF</sequence>
<name>A0A6J2K9T5_BOMMA</name>
<dbReference type="GeneID" id="114248613"/>
<gene>
    <name evidence="2" type="primary">LOC114248613</name>
</gene>
<dbReference type="InterPro" id="IPR038775">
    <property type="entry name" value="SPMIP11"/>
</dbReference>
<evidence type="ECO:0000313" key="2">
    <source>
        <dbReference type="RefSeq" id="XP_028037702.1"/>
    </source>
</evidence>
<accession>A0A6J2K9T5</accession>
<dbReference type="PANTHER" id="PTHR35263:SF1">
    <property type="entry name" value="TESTIS-EXPRESSED PROTEIN 49"/>
    <property type="match status" value="1"/>
</dbReference>
<protein>
    <submittedName>
        <fullName evidence="2">Uncharacterized protein LOC114248613</fullName>
    </submittedName>
</protein>
<dbReference type="AlphaFoldDB" id="A0A6J2K9T5"/>
<evidence type="ECO:0000313" key="1">
    <source>
        <dbReference type="Proteomes" id="UP000504629"/>
    </source>
</evidence>
<dbReference type="Pfam" id="PF22593">
    <property type="entry name" value="SPMIP11"/>
    <property type="match status" value="1"/>
</dbReference>
<organism evidence="1 2">
    <name type="scientific">Bombyx mandarina</name>
    <name type="common">Wild silk moth</name>
    <name type="synonym">Wild silkworm</name>
    <dbReference type="NCBI Taxonomy" id="7092"/>
    <lineage>
        <taxon>Eukaryota</taxon>
        <taxon>Metazoa</taxon>
        <taxon>Ecdysozoa</taxon>
        <taxon>Arthropoda</taxon>
        <taxon>Hexapoda</taxon>
        <taxon>Insecta</taxon>
        <taxon>Pterygota</taxon>
        <taxon>Neoptera</taxon>
        <taxon>Endopterygota</taxon>
        <taxon>Lepidoptera</taxon>
        <taxon>Glossata</taxon>
        <taxon>Ditrysia</taxon>
        <taxon>Bombycoidea</taxon>
        <taxon>Bombycidae</taxon>
        <taxon>Bombycinae</taxon>
        <taxon>Bombyx</taxon>
    </lineage>
</organism>
<dbReference type="OrthoDB" id="7085216at2759"/>
<dbReference type="Proteomes" id="UP000504629">
    <property type="component" value="Unplaced"/>
</dbReference>
<dbReference type="PANTHER" id="PTHR35263">
    <property type="entry name" value="TESTIS-EXPRESSED PROTEIN 49"/>
    <property type="match status" value="1"/>
</dbReference>